<proteinExistence type="predicted"/>
<comment type="caution">
    <text evidence="1">The sequence shown here is derived from an EMBL/GenBank/DDBJ whole genome shotgun (WGS) entry which is preliminary data.</text>
</comment>
<dbReference type="EMBL" id="LAZR01033197">
    <property type="protein sequence ID" value="KKL48781.1"/>
    <property type="molecule type" value="Genomic_DNA"/>
</dbReference>
<dbReference type="AlphaFoldDB" id="A0A0F9D537"/>
<protein>
    <recommendedName>
        <fullName evidence="2">LamG-like jellyroll fold domain-containing protein</fullName>
    </recommendedName>
</protein>
<evidence type="ECO:0008006" key="2">
    <source>
        <dbReference type="Google" id="ProtNLM"/>
    </source>
</evidence>
<name>A0A0F9D537_9ZZZZ</name>
<accession>A0A0F9D537</accession>
<gene>
    <name evidence="1" type="ORF">LCGC14_2322090</name>
</gene>
<dbReference type="SUPFAM" id="SSF49899">
    <property type="entry name" value="Concanavalin A-like lectins/glucanases"/>
    <property type="match status" value="1"/>
</dbReference>
<sequence length="264" mass="27388">MSRLFTTDTADANNLISGIDTGVLTMVVWVYVITTPLSASEVIFGTAAQIAGGQSAGQINMQDPTVAGFRPHFSYRWSTNFGEWVADDDFSLNAWHHIAATYDGGATTNNPIIYVDGSSVAITELKTPAGTLKTGLDSARFGKNVGSGQPVAGARMAEAAVWGSILKANQILSMASGVSPIRFTPQAYWPMYGGASPEPDLAGGGAPLTITGTVIALHPPIAPPFGFDDYAFATVIAAVTVPDDTLAPTMQMANSGGMIGAVNV</sequence>
<dbReference type="Gene3D" id="2.60.120.200">
    <property type="match status" value="1"/>
</dbReference>
<dbReference type="Pfam" id="PF13385">
    <property type="entry name" value="Laminin_G_3"/>
    <property type="match status" value="1"/>
</dbReference>
<dbReference type="InterPro" id="IPR013320">
    <property type="entry name" value="ConA-like_dom_sf"/>
</dbReference>
<evidence type="ECO:0000313" key="1">
    <source>
        <dbReference type="EMBL" id="KKL48781.1"/>
    </source>
</evidence>
<reference evidence="1" key="1">
    <citation type="journal article" date="2015" name="Nature">
        <title>Complex archaea that bridge the gap between prokaryotes and eukaryotes.</title>
        <authorList>
            <person name="Spang A."/>
            <person name="Saw J.H."/>
            <person name="Jorgensen S.L."/>
            <person name="Zaremba-Niedzwiedzka K."/>
            <person name="Martijn J."/>
            <person name="Lind A.E."/>
            <person name="van Eijk R."/>
            <person name="Schleper C."/>
            <person name="Guy L."/>
            <person name="Ettema T.J."/>
        </authorList>
    </citation>
    <scope>NUCLEOTIDE SEQUENCE</scope>
</reference>
<organism evidence="1">
    <name type="scientific">marine sediment metagenome</name>
    <dbReference type="NCBI Taxonomy" id="412755"/>
    <lineage>
        <taxon>unclassified sequences</taxon>
        <taxon>metagenomes</taxon>
        <taxon>ecological metagenomes</taxon>
    </lineage>
</organism>